<keyword evidence="5" id="KW-1185">Reference proteome</keyword>
<dbReference type="Gene3D" id="3.40.50.720">
    <property type="entry name" value="NAD(P)-binding Rossmann-like Domain"/>
    <property type="match status" value="1"/>
</dbReference>
<evidence type="ECO:0000256" key="3">
    <source>
        <dbReference type="SAM" id="MobiDB-lite"/>
    </source>
</evidence>
<dbReference type="Proteomes" id="UP000245942">
    <property type="component" value="Unassembled WGS sequence"/>
</dbReference>
<evidence type="ECO:0000313" key="5">
    <source>
        <dbReference type="Proteomes" id="UP000245942"/>
    </source>
</evidence>
<feature type="region of interest" description="Disordered" evidence="3">
    <location>
        <begin position="285"/>
        <end position="304"/>
    </location>
</feature>
<organism evidence="4 5">
    <name type="scientific">Pseudomicrostroma glucosiphilum</name>
    <dbReference type="NCBI Taxonomy" id="1684307"/>
    <lineage>
        <taxon>Eukaryota</taxon>
        <taxon>Fungi</taxon>
        <taxon>Dikarya</taxon>
        <taxon>Basidiomycota</taxon>
        <taxon>Ustilaginomycotina</taxon>
        <taxon>Exobasidiomycetes</taxon>
        <taxon>Microstromatales</taxon>
        <taxon>Microstromatales incertae sedis</taxon>
        <taxon>Pseudomicrostroma</taxon>
    </lineage>
</organism>
<keyword evidence="2" id="KW-0560">Oxidoreductase</keyword>
<dbReference type="PANTHER" id="PTHR24320:SF148">
    <property type="entry name" value="NAD(P)-BINDING ROSSMANN-FOLD SUPERFAMILY PROTEIN"/>
    <property type="match status" value="1"/>
</dbReference>
<feature type="compositionally biased region" description="Low complexity" evidence="3">
    <location>
        <begin position="287"/>
        <end position="300"/>
    </location>
</feature>
<dbReference type="AlphaFoldDB" id="A0A316U263"/>
<feature type="compositionally biased region" description="Low complexity" evidence="3">
    <location>
        <begin position="133"/>
        <end position="154"/>
    </location>
</feature>
<dbReference type="GeneID" id="37017085"/>
<gene>
    <name evidence="4" type="ORF">BCV69DRAFT_52908</name>
</gene>
<dbReference type="InterPro" id="IPR036291">
    <property type="entry name" value="NAD(P)-bd_dom_sf"/>
</dbReference>
<dbReference type="SUPFAM" id="SSF51735">
    <property type="entry name" value="NAD(P)-binding Rossmann-fold domains"/>
    <property type="match status" value="1"/>
</dbReference>
<accession>A0A316U263</accession>
<dbReference type="PANTHER" id="PTHR24320">
    <property type="entry name" value="RETINOL DEHYDROGENASE"/>
    <property type="match status" value="1"/>
</dbReference>
<comment type="similarity">
    <text evidence="1">Belongs to the short-chain dehydrogenases/reductases (SDR) family.</text>
</comment>
<evidence type="ECO:0000256" key="1">
    <source>
        <dbReference type="ARBA" id="ARBA00006484"/>
    </source>
</evidence>
<sequence length="480" mass="50656">MSAAAIVGASSGSSSSSTATAVRRTVGSRIVATGCTGGIGLHFIRQLLLSPPNPHLPPPYHILLLARKPNAPHIVRARQELEAMSASSGDGGKGGTGETFVEVREMDLALLRSVRRGAKSLLSDLSHRKADLSSSSSSGSGSGSGSSTSTTASASAGAGASARAFERIAPGRIDVLLLNAAVAKAKREFVVDEDAITATAGERQKGDKLSDAEGRYEESACVNHVSQQLLVALLAPALLGSRSSSADAQQTQGESVSPVPRIVFTSSALHRQIKDVKHLDAFFNPGPTTASSSDPSSDSSAPPPAWSLMGSYGASKFLQMLGVQRLLKELQSLPLPRGFTSAQIDSSSSSSSSSPRIEVIAVQPGFIPSTGLSRETSPLARIATLWILPFLAPLVSFIATPEEGGEMLLRACTRPVDEISAGVRKTLLVRGRAREGGQRAERQRPDVRSEDEGLMEEWWPDVVRREWERQVTMMKGQGEE</sequence>
<proteinExistence type="inferred from homology"/>
<feature type="region of interest" description="Disordered" evidence="3">
    <location>
        <begin position="432"/>
        <end position="451"/>
    </location>
</feature>
<dbReference type="OrthoDB" id="9876299at2759"/>
<dbReference type="GO" id="GO:0016491">
    <property type="term" value="F:oxidoreductase activity"/>
    <property type="evidence" value="ECO:0007669"/>
    <property type="project" value="UniProtKB-KW"/>
</dbReference>
<name>A0A316U263_9BASI</name>
<dbReference type="EMBL" id="KZ819333">
    <property type="protein sequence ID" value="PWN18904.1"/>
    <property type="molecule type" value="Genomic_DNA"/>
</dbReference>
<evidence type="ECO:0000256" key="2">
    <source>
        <dbReference type="ARBA" id="ARBA00023002"/>
    </source>
</evidence>
<protein>
    <recommendedName>
        <fullName evidence="6">NAD(P)-binding protein</fullName>
    </recommendedName>
</protein>
<evidence type="ECO:0000313" key="4">
    <source>
        <dbReference type="EMBL" id="PWN18904.1"/>
    </source>
</evidence>
<dbReference type="RefSeq" id="XP_025346064.1">
    <property type="nucleotide sequence ID" value="XM_025495351.1"/>
</dbReference>
<dbReference type="STRING" id="1684307.A0A316U263"/>
<feature type="region of interest" description="Disordered" evidence="3">
    <location>
        <begin position="129"/>
        <end position="154"/>
    </location>
</feature>
<evidence type="ECO:0008006" key="6">
    <source>
        <dbReference type="Google" id="ProtNLM"/>
    </source>
</evidence>
<reference evidence="4 5" key="1">
    <citation type="journal article" date="2018" name="Mol. Biol. Evol.">
        <title>Broad Genomic Sampling Reveals a Smut Pathogenic Ancestry of the Fungal Clade Ustilaginomycotina.</title>
        <authorList>
            <person name="Kijpornyongpan T."/>
            <person name="Mondo S.J."/>
            <person name="Barry K."/>
            <person name="Sandor L."/>
            <person name="Lee J."/>
            <person name="Lipzen A."/>
            <person name="Pangilinan J."/>
            <person name="LaButti K."/>
            <person name="Hainaut M."/>
            <person name="Henrissat B."/>
            <person name="Grigoriev I.V."/>
            <person name="Spatafora J.W."/>
            <person name="Aime M.C."/>
        </authorList>
    </citation>
    <scope>NUCLEOTIDE SEQUENCE [LARGE SCALE GENOMIC DNA]</scope>
    <source>
        <strain evidence="4 5">MCA 4718</strain>
    </source>
</reference>